<keyword evidence="2" id="KW-0328">Glycosyltransferase</keyword>
<dbReference type="Proteomes" id="UP000593574">
    <property type="component" value="Unassembled WGS sequence"/>
</dbReference>
<sequence length="118" mass="13497">MVVNTVLSMMAYDYPPEKLSVYLSDDGGSNLTFYAMLEAANFSKTWLPFCKKFQVESTSPEAYFRTASELVNVQEWLSVKILIDGRDTNAVDIEGNPLPTLVYLAREKRPQYHHHFKA</sequence>
<name>A0A7J8ZY02_9ROSI</name>
<evidence type="ECO:0000256" key="1">
    <source>
        <dbReference type="ARBA" id="ARBA00004308"/>
    </source>
</evidence>
<dbReference type="EMBL" id="JABEZV010000007">
    <property type="protein sequence ID" value="MBA0716169.1"/>
    <property type="molecule type" value="Genomic_DNA"/>
</dbReference>
<gene>
    <name evidence="9" type="ORF">Golax_015023</name>
</gene>
<evidence type="ECO:0000256" key="8">
    <source>
        <dbReference type="PIRSR" id="PIRSR605150-2"/>
    </source>
</evidence>
<evidence type="ECO:0000313" key="9">
    <source>
        <dbReference type="EMBL" id="MBA0716169.1"/>
    </source>
</evidence>
<dbReference type="GO" id="GO:0071555">
    <property type="term" value="P:cell wall organization"/>
    <property type="evidence" value="ECO:0007669"/>
    <property type="project" value="UniProtKB-KW"/>
</dbReference>
<evidence type="ECO:0000256" key="2">
    <source>
        <dbReference type="ARBA" id="ARBA00022676"/>
    </source>
</evidence>
<keyword evidence="4" id="KW-0812">Transmembrane</keyword>
<evidence type="ECO:0000256" key="5">
    <source>
        <dbReference type="ARBA" id="ARBA00022989"/>
    </source>
</evidence>
<keyword evidence="7" id="KW-0961">Cell wall biogenesis/degradation</keyword>
<dbReference type="GO" id="GO:0012505">
    <property type="term" value="C:endomembrane system"/>
    <property type="evidence" value="ECO:0007669"/>
    <property type="project" value="UniProtKB-SubCell"/>
</dbReference>
<evidence type="ECO:0000256" key="3">
    <source>
        <dbReference type="ARBA" id="ARBA00022679"/>
    </source>
</evidence>
<comment type="subcellular location">
    <subcellularLocation>
        <location evidence="1">Endomembrane system</location>
    </subcellularLocation>
</comment>
<keyword evidence="10" id="KW-1185">Reference proteome</keyword>
<dbReference type="GO" id="GO:0030244">
    <property type="term" value="P:cellulose biosynthetic process"/>
    <property type="evidence" value="ECO:0007669"/>
    <property type="project" value="InterPro"/>
</dbReference>
<keyword evidence="6" id="KW-0472">Membrane</keyword>
<feature type="binding site" evidence="8">
    <location>
        <position position="26"/>
    </location>
    <ligand>
        <name>UDP-alpha-D-glucose</name>
        <dbReference type="ChEBI" id="CHEBI:58885"/>
    </ligand>
</feature>
<protein>
    <recommendedName>
        <fullName evidence="11">Cellulose synthase</fullName>
    </recommendedName>
</protein>
<reference evidence="9 10" key="1">
    <citation type="journal article" date="2019" name="Genome Biol. Evol.">
        <title>Insights into the evolution of the New World diploid cottons (Gossypium, subgenus Houzingenia) based on genome sequencing.</title>
        <authorList>
            <person name="Grover C.E."/>
            <person name="Arick M.A. 2nd"/>
            <person name="Thrash A."/>
            <person name="Conover J.L."/>
            <person name="Sanders W.S."/>
            <person name="Peterson D.G."/>
            <person name="Frelichowski J.E."/>
            <person name="Scheffler J.A."/>
            <person name="Scheffler B.E."/>
            <person name="Wendel J.F."/>
        </authorList>
    </citation>
    <scope>NUCLEOTIDE SEQUENCE [LARGE SCALE GENOMIC DNA]</scope>
    <source>
        <strain evidence="9">4</strain>
        <tissue evidence="9">Leaf</tissue>
    </source>
</reference>
<dbReference type="InterPro" id="IPR005150">
    <property type="entry name" value="Cellulose_synth"/>
</dbReference>
<keyword evidence="5" id="KW-1133">Transmembrane helix</keyword>
<proteinExistence type="predicted"/>
<accession>A0A7J8ZY02</accession>
<evidence type="ECO:0008006" key="11">
    <source>
        <dbReference type="Google" id="ProtNLM"/>
    </source>
</evidence>
<organism evidence="9 10">
    <name type="scientific">Gossypium laxum</name>
    <dbReference type="NCBI Taxonomy" id="34288"/>
    <lineage>
        <taxon>Eukaryota</taxon>
        <taxon>Viridiplantae</taxon>
        <taxon>Streptophyta</taxon>
        <taxon>Embryophyta</taxon>
        <taxon>Tracheophyta</taxon>
        <taxon>Spermatophyta</taxon>
        <taxon>Magnoliopsida</taxon>
        <taxon>eudicotyledons</taxon>
        <taxon>Gunneridae</taxon>
        <taxon>Pentapetalae</taxon>
        <taxon>rosids</taxon>
        <taxon>malvids</taxon>
        <taxon>Malvales</taxon>
        <taxon>Malvaceae</taxon>
        <taxon>Malvoideae</taxon>
        <taxon>Gossypium</taxon>
    </lineage>
</organism>
<dbReference type="GO" id="GO:0016020">
    <property type="term" value="C:membrane"/>
    <property type="evidence" value="ECO:0007669"/>
    <property type="project" value="InterPro"/>
</dbReference>
<evidence type="ECO:0000256" key="6">
    <source>
        <dbReference type="ARBA" id="ARBA00023136"/>
    </source>
</evidence>
<evidence type="ECO:0000256" key="4">
    <source>
        <dbReference type="ARBA" id="ARBA00022692"/>
    </source>
</evidence>
<comment type="caution">
    <text evidence="9">The sequence shown here is derived from an EMBL/GenBank/DDBJ whole genome shotgun (WGS) entry which is preliminary data.</text>
</comment>
<dbReference type="GO" id="GO:0016760">
    <property type="term" value="F:cellulose synthase (UDP-forming) activity"/>
    <property type="evidence" value="ECO:0007669"/>
    <property type="project" value="InterPro"/>
</dbReference>
<dbReference type="AlphaFoldDB" id="A0A7J8ZY02"/>
<dbReference type="PANTHER" id="PTHR13301">
    <property type="entry name" value="X-BOX TRANSCRIPTION FACTOR-RELATED"/>
    <property type="match status" value="1"/>
</dbReference>
<evidence type="ECO:0000256" key="7">
    <source>
        <dbReference type="ARBA" id="ARBA00023316"/>
    </source>
</evidence>
<feature type="non-terminal residue" evidence="9">
    <location>
        <position position="118"/>
    </location>
</feature>
<evidence type="ECO:0000313" key="10">
    <source>
        <dbReference type="Proteomes" id="UP000593574"/>
    </source>
</evidence>
<dbReference type="Pfam" id="PF03552">
    <property type="entry name" value="Cellulose_synt"/>
    <property type="match status" value="2"/>
</dbReference>
<keyword evidence="3" id="KW-0808">Transferase</keyword>